<protein>
    <submittedName>
        <fullName evidence="1">Uncharacterized protein</fullName>
    </submittedName>
</protein>
<name>A0ABQ4TMN1_9HYPH</name>
<sequence length="36" mass="3943">MAKPSLGLRRDGRNFGVPKSVTFQVKPQTLAQFPVA</sequence>
<evidence type="ECO:0000313" key="1">
    <source>
        <dbReference type="EMBL" id="GJE55549.1"/>
    </source>
</evidence>
<dbReference type="EMBL" id="BPRA01000008">
    <property type="protein sequence ID" value="GJE55549.1"/>
    <property type="molecule type" value="Genomic_DNA"/>
</dbReference>
<dbReference type="Proteomes" id="UP001055101">
    <property type="component" value="Unassembled WGS sequence"/>
</dbReference>
<proteinExistence type="predicted"/>
<reference evidence="1" key="1">
    <citation type="journal article" date="2021" name="Front. Microbiol.">
        <title>Comprehensive Comparative Genomics and Phenotyping of Methylobacterium Species.</title>
        <authorList>
            <person name="Alessa O."/>
            <person name="Ogura Y."/>
            <person name="Fujitani Y."/>
            <person name="Takami H."/>
            <person name="Hayashi T."/>
            <person name="Sahin N."/>
            <person name="Tani A."/>
        </authorList>
    </citation>
    <scope>NUCLEOTIDE SEQUENCE</scope>
    <source>
        <strain evidence="1">DSM 23674</strain>
    </source>
</reference>
<comment type="caution">
    <text evidence="1">The sequence shown here is derived from an EMBL/GenBank/DDBJ whole genome shotgun (WGS) entry which is preliminary data.</text>
</comment>
<gene>
    <name evidence="1" type="ORF">EKPJFOCH_2043</name>
</gene>
<organism evidence="1 2">
    <name type="scientific">Methylobacterium thuringiense</name>
    <dbReference type="NCBI Taxonomy" id="1003091"/>
    <lineage>
        <taxon>Bacteria</taxon>
        <taxon>Pseudomonadati</taxon>
        <taxon>Pseudomonadota</taxon>
        <taxon>Alphaproteobacteria</taxon>
        <taxon>Hyphomicrobiales</taxon>
        <taxon>Methylobacteriaceae</taxon>
        <taxon>Methylobacterium</taxon>
    </lineage>
</organism>
<reference evidence="1" key="2">
    <citation type="submission" date="2021-08" db="EMBL/GenBank/DDBJ databases">
        <authorList>
            <person name="Tani A."/>
            <person name="Ola A."/>
            <person name="Ogura Y."/>
            <person name="Katsura K."/>
            <person name="Hayashi T."/>
        </authorList>
    </citation>
    <scope>NUCLEOTIDE SEQUENCE</scope>
    <source>
        <strain evidence="1">DSM 23674</strain>
    </source>
</reference>
<accession>A0ABQ4TMN1</accession>
<keyword evidence="2" id="KW-1185">Reference proteome</keyword>
<evidence type="ECO:0000313" key="2">
    <source>
        <dbReference type="Proteomes" id="UP001055101"/>
    </source>
</evidence>